<dbReference type="AlphaFoldDB" id="A0A9K3L083"/>
<feature type="region of interest" description="Disordered" evidence="6">
    <location>
        <begin position="1"/>
        <end position="63"/>
    </location>
</feature>
<feature type="compositionally biased region" description="Acidic residues" evidence="6">
    <location>
        <begin position="37"/>
        <end position="61"/>
    </location>
</feature>
<protein>
    <submittedName>
        <fullName evidence="8">2-oxyglutarate/Fe(II) oxygenase</fullName>
    </submittedName>
</protein>
<feature type="domain" description="Fe2OG dioxygenase" evidence="7">
    <location>
        <begin position="519"/>
        <end position="631"/>
    </location>
</feature>
<comment type="caution">
    <text evidence="8">The sequence shown here is derived from an EMBL/GenBank/DDBJ whole genome shotgun (WGS) entry which is preliminary data.</text>
</comment>
<dbReference type="PANTHER" id="PTHR10869">
    <property type="entry name" value="PROLYL 4-HYDROXYLASE ALPHA SUBUNIT"/>
    <property type="match status" value="1"/>
</dbReference>
<gene>
    <name evidence="8" type="ORF">IV203_008975</name>
</gene>
<dbReference type="EMBL" id="JAGRRH010000017">
    <property type="protein sequence ID" value="KAG7352927.1"/>
    <property type="molecule type" value="Genomic_DNA"/>
</dbReference>
<dbReference type="SMART" id="SM00702">
    <property type="entry name" value="P4Hc"/>
    <property type="match status" value="1"/>
</dbReference>
<dbReference type="GO" id="GO:0005506">
    <property type="term" value="F:iron ion binding"/>
    <property type="evidence" value="ECO:0007669"/>
    <property type="project" value="InterPro"/>
</dbReference>
<evidence type="ECO:0000313" key="9">
    <source>
        <dbReference type="Proteomes" id="UP000693970"/>
    </source>
</evidence>
<dbReference type="PROSITE" id="PS51471">
    <property type="entry name" value="FE2OG_OXY"/>
    <property type="match status" value="1"/>
</dbReference>
<keyword evidence="3" id="KW-0223">Dioxygenase</keyword>
<accession>A0A9K3L083</accession>
<reference evidence="8" key="1">
    <citation type="journal article" date="2021" name="Sci. Rep.">
        <title>Diploid genomic architecture of Nitzschia inconspicua, an elite biomass production diatom.</title>
        <authorList>
            <person name="Oliver A."/>
            <person name="Podell S."/>
            <person name="Pinowska A."/>
            <person name="Traller J.C."/>
            <person name="Smith S.R."/>
            <person name="McClure R."/>
            <person name="Beliaev A."/>
            <person name="Bohutskyi P."/>
            <person name="Hill E.A."/>
            <person name="Rabines A."/>
            <person name="Zheng H."/>
            <person name="Allen L.Z."/>
            <person name="Kuo A."/>
            <person name="Grigoriev I.V."/>
            <person name="Allen A.E."/>
            <person name="Hazlebeck D."/>
            <person name="Allen E.E."/>
        </authorList>
    </citation>
    <scope>NUCLEOTIDE SEQUENCE</scope>
    <source>
        <strain evidence="8">Hildebrandi</strain>
    </source>
</reference>
<evidence type="ECO:0000256" key="2">
    <source>
        <dbReference type="ARBA" id="ARBA00022723"/>
    </source>
</evidence>
<evidence type="ECO:0000256" key="6">
    <source>
        <dbReference type="SAM" id="MobiDB-lite"/>
    </source>
</evidence>
<keyword evidence="9" id="KW-1185">Reference proteome</keyword>
<organism evidence="8 9">
    <name type="scientific">Nitzschia inconspicua</name>
    <dbReference type="NCBI Taxonomy" id="303405"/>
    <lineage>
        <taxon>Eukaryota</taxon>
        <taxon>Sar</taxon>
        <taxon>Stramenopiles</taxon>
        <taxon>Ochrophyta</taxon>
        <taxon>Bacillariophyta</taxon>
        <taxon>Bacillariophyceae</taxon>
        <taxon>Bacillariophycidae</taxon>
        <taxon>Bacillariales</taxon>
        <taxon>Bacillariaceae</taxon>
        <taxon>Nitzschia</taxon>
    </lineage>
</organism>
<evidence type="ECO:0000256" key="4">
    <source>
        <dbReference type="ARBA" id="ARBA00023002"/>
    </source>
</evidence>
<evidence type="ECO:0000256" key="1">
    <source>
        <dbReference type="ARBA" id="ARBA00001961"/>
    </source>
</evidence>
<evidence type="ECO:0000256" key="5">
    <source>
        <dbReference type="ARBA" id="ARBA00023004"/>
    </source>
</evidence>
<dbReference type="GO" id="GO:0005783">
    <property type="term" value="C:endoplasmic reticulum"/>
    <property type="evidence" value="ECO:0007669"/>
    <property type="project" value="TreeGrafter"/>
</dbReference>
<sequence length="635" mass="71932">MTTSSTKDFSDRLLDLRPSSSFGDMVDEPDPTKTFSDDEEDDNDDSQSMHDDDDNDDEEDDSSKVPFWKQHLVAIVIALLASIAGHLYNQSRTPASSFYNTFLPPLENSLKPHDHLDGFRRTANISFCLKETMPPMATGRLKLMDFYLSKENFPTLQYMYLADQEGTMDTYQNAWNNNHGGEWIDGLNIEDSQYQCLLDQYHNKPQNMKLKGHTYYFTDPTMEDIYPELAVASSTGSLNGGGIAKTKVLAVSSRERKRKLQQPPLTFTGFAAKFVNLSSKTVLLFWDGKGGHDSSKRLVAEIAPFESVGTATTPGQSFHVTPLYDSATALQRWVVTADTALIFYEPMTPNEMKRHLLEEENDPKTYAMYQRQILNQAFARDYTVASKRTWLANFPRQFPMHYMHPAQYIGQEHVIGDWTLKVASVTPRVFIIDNFLTPQECHEIIRLGVDKGLKPSTLHASATARETNDTATRSSSNTWLARDTSYLTEDIYQRAAKLTNIDPDLFQKFHETSAQHHSIAESLQIVRYRKGEEYTPHHDFVSPSINNRFQGTRFATLLIYLNTVDEGGETRFPRAVNNYNAAGLEISPNAGTAVLFYNMLEDGNVDDLSQHGSNKILGNTNKWVANLWIWDPVIG</sequence>
<evidence type="ECO:0000259" key="7">
    <source>
        <dbReference type="PROSITE" id="PS51471"/>
    </source>
</evidence>
<dbReference type="InterPro" id="IPR006620">
    <property type="entry name" value="Pro_4_hyd_alph"/>
</dbReference>
<evidence type="ECO:0000313" key="8">
    <source>
        <dbReference type="EMBL" id="KAG7352927.1"/>
    </source>
</evidence>
<comment type="cofactor">
    <cofactor evidence="1">
        <name>L-ascorbate</name>
        <dbReference type="ChEBI" id="CHEBI:38290"/>
    </cofactor>
</comment>
<keyword evidence="2" id="KW-0479">Metal-binding</keyword>
<dbReference type="PANTHER" id="PTHR10869:SF226">
    <property type="entry name" value="PROLYL 4-HYDROXYLASE ALPHA SUBUNIT DOMAIN-CONTAINING PROTEIN"/>
    <property type="match status" value="1"/>
</dbReference>
<evidence type="ECO:0000256" key="3">
    <source>
        <dbReference type="ARBA" id="ARBA00022964"/>
    </source>
</evidence>
<dbReference type="InterPro" id="IPR044862">
    <property type="entry name" value="Pro_4_hyd_alph_FE2OG_OXY"/>
</dbReference>
<keyword evidence="5" id="KW-0408">Iron</keyword>
<dbReference type="GO" id="GO:0031418">
    <property type="term" value="F:L-ascorbic acid binding"/>
    <property type="evidence" value="ECO:0007669"/>
    <property type="project" value="InterPro"/>
</dbReference>
<dbReference type="InterPro" id="IPR005123">
    <property type="entry name" value="Oxoglu/Fe-dep_dioxygenase_dom"/>
</dbReference>
<name>A0A9K3L083_9STRA</name>
<reference evidence="8" key="2">
    <citation type="submission" date="2021-04" db="EMBL/GenBank/DDBJ databases">
        <authorList>
            <person name="Podell S."/>
        </authorList>
    </citation>
    <scope>NUCLEOTIDE SEQUENCE</scope>
    <source>
        <strain evidence="8">Hildebrandi</strain>
    </source>
</reference>
<dbReference type="InterPro" id="IPR045054">
    <property type="entry name" value="P4HA-like"/>
</dbReference>
<dbReference type="GO" id="GO:0004656">
    <property type="term" value="F:procollagen-proline 4-dioxygenase activity"/>
    <property type="evidence" value="ECO:0007669"/>
    <property type="project" value="TreeGrafter"/>
</dbReference>
<dbReference type="OrthoDB" id="420380at2759"/>
<proteinExistence type="predicted"/>
<dbReference type="Pfam" id="PF13640">
    <property type="entry name" value="2OG-FeII_Oxy_3"/>
    <property type="match status" value="1"/>
</dbReference>
<dbReference type="Proteomes" id="UP000693970">
    <property type="component" value="Unassembled WGS sequence"/>
</dbReference>
<keyword evidence="4" id="KW-0560">Oxidoreductase</keyword>